<protein>
    <submittedName>
        <fullName evidence="1">Uncharacterized protein</fullName>
    </submittedName>
</protein>
<organism evidence="1 2">
    <name type="scientific">Hypoxylon rubiginosum</name>
    <dbReference type="NCBI Taxonomy" id="110542"/>
    <lineage>
        <taxon>Eukaryota</taxon>
        <taxon>Fungi</taxon>
        <taxon>Dikarya</taxon>
        <taxon>Ascomycota</taxon>
        <taxon>Pezizomycotina</taxon>
        <taxon>Sordariomycetes</taxon>
        <taxon>Xylariomycetidae</taxon>
        <taxon>Xylariales</taxon>
        <taxon>Hypoxylaceae</taxon>
        <taxon>Hypoxylon</taxon>
    </lineage>
</organism>
<name>A0ACC0CKT7_9PEZI</name>
<reference evidence="1 2" key="1">
    <citation type="journal article" date="2022" name="New Phytol.">
        <title>Ecological generalism drives hyperdiversity of secondary metabolite gene clusters in xylarialean endophytes.</title>
        <authorList>
            <person name="Franco M.E.E."/>
            <person name="Wisecaver J.H."/>
            <person name="Arnold A.E."/>
            <person name="Ju Y.M."/>
            <person name="Slot J.C."/>
            <person name="Ahrendt S."/>
            <person name="Moore L.P."/>
            <person name="Eastman K.E."/>
            <person name="Scott K."/>
            <person name="Konkel Z."/>
            <person name="Mondo S.J."/>
            <person name="Kuo A."/>
            <person name="Hayes R.D."/>
            <person name="Haridas S."/>
            <person name="Andreopoulos B."/>
            <person name="Riley R."/>
            <person name="LaButti K."/>
            <person name="Pangilinan J."/>
            <person name="Lipzen A."/>
            <person name="Amirebrahimi M."/>
            <person name="Yan J."/>
            <person name="Adam C."/>
            <person name="Keymanesh K."/>
            <person name="Ng V."/>
            <person name="Louie K."/>
            <person name="Northen T."/>
            <person name="Drula E."/>
            <person name="Henrissat B."/>
            <person name="Hsieh H.M."/>
            <person name="Youens-Clark K."/>
            <person name="Lutzoni F."/>
            <person name="Miadlikowska J."/>
            <person name="Eastwood D.C."/>
            <person name="Hamelin R.C."/>
            <person name="Grigoriev I.V."/>
            <person name="U'Ren J.M."/>
        </authorList>
    </citation>
    <scope>NUCLEOTIDE SEQUENCE [LARGE SCALE GENOMIC DNA]</scope>
    <source>
        <strain evidence="1 2">ER1909</strain>
    </source>
</reference>
<proteinExistence type="predicted"/>
<keyword evidence="2" id="KW-1185">Reference proteome</keyword>
<comment type="caution">
    <text evidence="1">The sequence shown here is derived from an EMBL/GenBank/DDBJ whole genome shotgun (WGS) entry which is preliminary data.</text>
</comment>
<sequence length="500" mass="53730">MMTTGSCPNTINISSQADIENGNFNCNSTDIPEVYIKNAAGNLEFRSFSSALTIDVQDSPDLELLSFPNLQNLFRLQINNAPSLTNISLPQLSDAGYHSTPIEGVGVVVASLTVNITHGSSLTDINFGSITALESLLLTDLGANPLRCVDLFNFIVTASDMVLSGCYSFPELRFLNDLNIAGDGLCPGTYDNLVSVENLILTNATANYLRSSISVNGSLIIKSLDYSHLYINSVGQKFSTVGSDVNVTSNMDGGLEFTQLETIGGNLSVHNNTNCALGFDKLSKVAALSMIDNTNTSIPWFPTLQRADSIHLRGYIDTSPGPNIFPALTAVPGNVTIEAWNADFNCSKLVDQSRSNIIHNLVCNGTNNVTGISASLPTAGPTTSLISGPSSLSQGAWAGIGVGIGIVVLALVSGVVWLFLRSERWKREFMERIREQESRQDTLKTKVKPPGLNVLCETDATGIIRELPDEHLREAGGKTVIAERPDDHIRELPVPPVELD</sequence>
<evidence type="ECO:0000313" key="2">
    <source>
        <dbReference type="Proteomes" id="UP001497680"/>
    </source>
</evidence>
<accession>A0ACC0CKT7</accession>
<evidence type="ECO:0000313" key="1">
    <source>
        <dbReference type="EMBL" id="KAI6080999.1"/>
    </source>
</evidence>
<dbReference type="EMBL" id="MU394412">
    <property type="protein sequence ID" value="KAI6080999.1"/>
    <property type="molecule type" value="Genomic_DNA"/>
</dbReference>
<dbReference type="Proteomes" id="UP001497680">
    <property type="component" value="Unassembled WGS sequence"/>
</dbReference>
<gene>
    <name evidence="1" type="ORF">F4821DRAFT_40167</name>
</gene>